<dbReference type="InterPro" id="IPR051934">
    <property type="entry name" value="Phage_Tail_Fiber_Structural"/>
</dbReference>
<comment type="caution">
    <text evidence="2">The sequence shown here is derived from an EMBL/GenBank/DDBJ whole genome shotgun (WGS) entry which is preliminary data.</text>
</comment>
<organism evidence="2 3">
    <name type="scientific">Clostridium niameyense</name>
    <dbReference type="NCBI Taxonomy" id="1622073"/>
    <lineage>
        <taxon>Bacteria</taxon>
        <taxon>Bacillati</taxon>
        <taxon>Bacillota</taxon>
        <taxon>Clostridia</taxon>
        <taxon>Eubacteriales</taxon>
        <taxon>Clostridiaceae</taxon>
        <taxon>Clostridium</taxon>
    </lineage>
</organism>
<feature type="non-terminal residue" evidence="2">
    <location>
        <position position="224"/>
    </location>
</feature>
<feature type="domain" description="Phage tail fibre protein N-terminal" evidence="1">
    <location>
        <begin position="1"/>
        <end position="148"/>
    </location>
</feature>
<dbReference type="PANTHER" id="PTHR35191">
    <property type="entry name" value="PROPHAGE SIDE TAIL FIBER PROTEIN HOMOLOG STFQ-RELATED"/>
    <property type="match status" value="1"/>
</dbReference>
<evidence type="ECO:0000259" key="1">
    <source>
        <dbReference type="Pfam" id="PF12571"/>
    </source>
</evidence>
<dbReference type="InterPro" id="IPR022225">
    <property type="entry name" value="Phage_tail_fibre_N"/>
</dbReference>
<keyword evidence="3" id="KW-1185">Reference proteome</keyword>
<name>A0A6M0RCD0_9CLOT</name>
<dbReference type="AlphaFoldDB" id="A0A6M0RCD0"/>
<dbReference type="Pfam" id="PF12571">
    <property type="entry name" value="Phage_tail_fib"/>
    <property type="match status" value="1"/>
</dbReference>
<gene>
    <name evidence="2" type="ORF">FDF74_12240</name>
</gene>
<reference evidence="2 3" key="1">
    <citation type="submission" date="2019-04" db="EMBL/GenBank/DDBJ databases">
        <title>Genome sequencing of Clostridium botulinum Groups I-IV and Clostridium butyricum.</title>
        <authorList>
            <person name="Brunt J."/>
            <person name="Van Vliet A.H.M."/>
            <person name="Stringer S.C."/>
            <person name="Carter A.T."/>
            <person name="Peck M.W."/>
        </authorList>
    </citation>
    <scope>NUCLEOTIDE SEQUENCE [LARGE SCALE GENOMIC DNA]</scope>
    <source>
        <strain evidence="2 3">IFR 18/094</strain>
    </source>
</reference>
<evidence type="ECO:0000313" key="3">
    <source>
        <dbReference type="Proteomes" id="UP000473885"/>
    </source>
</evidence>
<dbReference type="PANTHER" id="PTHR35191:SF1">
    <property type="entry name" value="PROPHAGE SIDE TAIL FIBER PROTEIN HOMOLOG STFQ-RELATED"/>
    <property type="match status" value="1"/>
</dbReference>
<protein>
    <submittedName>
        <fullName evidence="2">Phage tail protein</fullName>
    </submittedName>
</protein>
<evidence type="ECO:0000313" key="2">
    <source>
        <dbReference type="EMBL" id="NEZ47951.1"/>
    </source>
</evidence>
<dbReference type="RefSeq" id="WP_163249901.1">
    <property type="nucleotide sequence ID" value="NZ_SXDP01000017.1"/>
</dbReference>
<dbReference type="EMBL" id="SXDP01000017">
    <property type="protein sequence ID" value="NEZ47951.1"/>
    <property type="molecule type" value="Genomic_DNA"/>
</dbReference>
<proteinExistence type="predicted"/>
<accession>A0A6M0RCD0</accession>
<dbReference type="Proteomes" id="UP000473885">
    <property type="component" value="Unassembled WGS sequence"/>
</dbReference>
<sequence>MEQFYTLLTDVGKAKIANATALQTKVNFTKLLVGDSNGSYYEPTQDQTKLKNKVWEGGIGNISIDKDNPNWIVLESVIPSNVGGFTIREVGITDEEGDLVIIAKYPQTYKPKIEDGSTKDLTIKTILEVTNAECVTLKVDPSIIIATKEDIENVKKEVTESTLSKEDIQTTINNIKASDIKTENGQTVESQLDDNAKELKTKIPKPTKAVENNIAIFNSTKDVQ</sequence>